<keyword evidence="3" id="KW-1003">Cell membrane</keyword>
<dbReference type="CDD" id="cd06261">
    <property type="entry name" value="TM_PBP2"/>
    <property type="match status" value="1"/>
</dbReference>
<sequence>MSKIRDSHSQRYRVFGTALAVIIYIGLLAPLVVTVPMAFGPANTLAFPPQDYSLDLFKIFFFTSGWRGPLFESIKIALAAMAIAMLTGVPAGYWIARHNFVGKRLVTGVIMSPFVVPTVVAALGLYLCFSYAGLSGTMISLVLGHVTVALPFVVLMIIAGVVKLDPNLEFGAELMGAGPIRMFVTVVLPQLIPSLVSSALFAFLISFDEVVISSFLAGPNTITLPVKMFGALQWEVSPVIAAVSSFLMAVSLLVCIVAIALRRGAPLEGER</sequence>
<dbReference type="GO" id="GO:0055085">
    <property type="term" value="P:transmembrane transport"/>
    <property type="evidence" value="ECO:0007669"/>
    <property type="project" value="InterPro"/>
</dbReference>
<dbReference type="InterPro" id="IPR000515">
    <property type="entry name" value="MetI-like"/>
</dbReference>
<dbReference type="AlphaFoldDB" id="A0A6P1BS82"/>
<feature type="transmembrane region" description="Helical" evidence="8">
    <location>
        <begin position="183"/>
        <end position="207"/>
    </location>
</feature>
<evidence type="ECO:0000313" key="11">
    <source>
        <dbReference type="Proteomes" id="UP000468531"/>
    </source>
</evidence>
<gene>
    <name evidence="10" type="ORF">FNJ47_37765</name>
</gene>
<evidence type="ECO:0000313" key="10">
    <source>
        <dbReference type="EMBL" id="NEV01378.1"/>
    </source>
</evidence>
<evidence type="ECO:0000256" key="5">
    <source>
        <dbReference type="ARBA" id="ARBA00022692"/>
    </source>
</evidence>
<proteinExistence type="inferred from homology"/>
<dbReference type="GO" id="GO:0005886">
    <property type="term" value="C:plasma membrane"/>
    <property type="evidence" value="ECO:0007669"/>
    <property type="project" value="UniProtKB-SubCell"/>
</dbReference>
<feature type="transmembrane region" description="Helical" evidence="8">
    <location>
        <begin position="76"/>
        <end position="96"/>
    </location>
</feature>
<name>A0A6P1BS82_9BRAD</name>
<accession>A0A6P1BS82</accession>
<comment type="similarity">
    <text evidence="8">Belongs to the binding-protein-dependent transport system permease family.</text>
</comment>
<evidence type="ECO:0000256" key="3">
    <source>
        <dbReference type="ARBA" id="ARBA00022475"/>
    </source>
</evidence>
<dbReference type="Pfam" id="PF00528">
    <property type="entry name" value="BPD_transp_1"/>
    <property type="match status" value="1"/>
</dbReference>
<reference evidence="10 11" key="1">
    <citation type="journal article" date="2020" name="Arch. Microbiol.">
        <title>Bradyrhizobium uaiense sp. nov., a new highly efficient cowpea symbiont.</title>
        <authorList>
            <person name="Cabral Michel D."/>
            <person name="Azarias Guimaraes A."/>
            <person name="Martins da Costa E."/>
            <person name="Soares de Carvalho T."/>
            <person name="Balsanelli E."/>
            <person name="Willems A."/>
            <person name="Maltempi de Souza E."/>
            <person name="de Souza Moreira F.M."/>
        </authorList>
    </citation>
    <scope>NUCLEOTIDE SEQUENCE [LARGE SCALE GENOMIC DNA]</scope>
    <source>
        <strain evidence="10 11">UFLA 03-164</strain>
    </source>
</reference>
<dbReference type="Gene3D" id="1.10.3720.10">
    <property type="entry name" value="MetI-like"/>
    <property type="match status" value="1"/>
</dbReference>
<feature type="transmembrane region" description="Helical" evidence="8">
    <location>
        <begin position="12"/>
        <end position="39"/>
    </location>
</feature>
<evidence type="ECO:0000256" key="7">
    <source>
        <dbReference type="ARBA" id="ARBA00023136"/>
    </source>
</evidence>
<dbReference type="EMBL" id="VKHP01000237">
    <property type="protein sequence ID" value="NEV01378.1"/>
    <property type="molecule type" value="Genomic_DNA"/>
</dbReference>
<evidence type="ECO:0000259" key="9">
    <source>
        <dbReference type="PROSITE" id="PS50928"/>
    </source>
</evidence>
<evidence type="ECO:0000256" key="1">
    <source>
        <dbReference type="ARBA" id="ARBA00004429"/>
    </source>
</evidence>
<dbReference type="PANTHER" id="PTHR43357">
    <property type="entry name" value="INNER MEMBRANE ABC TRANSPORTER PERMEASE PROTEIN YDCV"/>
    <property type="match status" value="1"/>
</dbReference>
<comment type="subcellular location">
    <subcellularLocation>
        <location evidence="1">Cell inner membrane</location>
        <topology evidence="1">Multi-pass membrane protein</topology>
    </subcellularLocation>
    <subcellularLocation>
        <location evidence="8">Cell membrane</location>
        <topology evidence="8">Multi-pass membrane protein</topology>
    </subcellularLocation>
</comment>
<evidence type="ECO:0000256" key="6">
    <source>
        <dbReference type="ARBA" id="ARBA00022989"/>
    </source>
</evidence>
<dbReference type="SUPFAM" id="SSF161098">
    <property type="entry name" value="MetI-like"/>
    <property type="match status" value="1"/>
</dbReference>
<feature type="transmembrane region" description="Helical" evidence="8">
    <location>
        <begin position="239"/>
        <end position="261"/>
    </location>
</feature>
<feature type="transmembrane region" description="Helical" evidence="8">
    <location>
        <begin position="108"/>
        <end position="132"/>
    </location>
</feature>
<keyword evidence="6 8" id="KW-1133">Transmembrane helix</keyword>
<organism evidence="10 11">
    <name type="scientific">Bradyrhizobium uaiense</name>
    <dbReference type="NCBI Taxonomy" id="2594946"/>
    <lineage>
        <taxon>Bacteria</taxon>
        <taxon>Pseudomonadati</taxon>
        <taxon>Pseudomonadota</taxon>
        <taxon>Alphaproteobacteria</taxon>
        <taxon>Hyphomicrobiales</taxon>
        <taxon>Nitrobacteraceae</taxon>
        <taxon>Bradyrhizobium</taxon>
    </lineage>
</organism>
<dbReference type="Proteomes" id="UP000468531">
    <property type="component" value="Unassembled WGS sequence"/>
</dbReference>
<dbReference type="InterPro" id="IPR035906">
    <property type="entry name" value="MetI-like_sf"/>
</dbReference>
<keyword evidence="2 8" id="KW-0813">Transport</keyword>
<dbReference type="PROSITE" id="PS50928">
    <property type="entry name" value="ABC_TM1"/>
    <property type="match status" value="1"/>
</dbReference>
<dbReference type="RefSeq" id="WP_163160877.1">
    <property type="nucleotide sequence ID" value="NZ_VKHP01000237.1"/>
</dbReference>
<keyword evidence="11" id="KW-1185">Reference proteome</keyword>
<feature type="domain" description="ABC transmembrane type-1" evidence="9">
    <location>
        <begin position="70"/>
        <end position="258"/>
    </location>
</feature>
<evidence type="ECO:0000256" key="4">
    <source>
        <dbReference type="ARBA" id="ARBA00022519"/>
    </source>
</evidence>
<comment type="caution">
    <text evidence="10">The sequence shown here is derived from an EMBL/GenBank/DDBJ whole genome shotgun (WGS) entry which is preliminary data.</text>
</comment>
<evidence type="ECO:0000256" key="2">
    <source>
        <dbReference type="ARBA" id="ARBA00022448"/>
    </source>
</evidence>
<protein>
    <submittedName>
        <fullName evidence="10">ABC transporter permease</fullName>
    </submittedName>
</protein>
<feature type="transmembrane region" description="Helical" evidence="8">
    <location>
        <begin position="138"/>
        <end position="162"/>
    </location>
</feature>
<keyword evidence="4" id="KW-0997">Cell inner membrane</keyword>
<keyword evidence="7 8" id="KW-0472">Membrane</keyword>
<dbReference type="PANTHER" id="PTHR43357:SF4">
    <property type="entry name" value="INNER MEMBRANE ABC TRANSPORTER PERMEASE PROTEIN YDCV"/>
    <property type="match status" value="1"/>
</dbReference>
<keyword evidence="5 8" id="KW-0812">Transmembrane</keyword>
<evidence type="ECO:0000256" key="8">
    <source>
        <dbReference type="RuleBase" id="RU363032"/>
    </source>
</evidence>